<evidence type="ECO:0000256" key="1">
    <source>
        <dbReference type="SAM" id="MobiDB-lite"/>
    </source>
</evidence>
<sequence>MGHGITSHPHGPPLYGSWLLHLPECGPSTSYRDNDERHPLPSGPRDQDTTLADPAVHCSVHLPGQYYQKALSSNALVFIPIVEIGSPNLLNATTSGVFVFAHGTAYAMDVTAAVCRVTA</sequence>
<comment type="caution">
    <text evidence="2">The sequence shown here is derived from an EMBL/GenBank/DDBJ whole genome shotgun (WGS) entry which is preliminary data.</text>
</comment>
<evidence type="ECO:0000313" key="3">
    <source>
        <dbReference type="Proteomes" id="UP000014480"/>
    </source>
</evidence>
<reference evidence="3" key="2">
    <citation type="journal article" date="2019" name="Mol. Plant Microbe Interact.">
        <title>Genome sequence resources for four phytopathogenic fungi from the Colletotrichum orbiculare species complex.</title>
        <authorList>
            <person name="Gan P."/>
            <person name="Tsushima A."/>
            <person name="Narusaka M."/>
            <person name="Narusaka Y."/>
            <person name="Takano Y."/>
            <person name="Kubo Y."/>
            <person name="Shirasu K."/>
        </authorList>
    </citation>
    <scope>GENOME REANNOTATION</scope>
    <source>
        <strain evidence="3">104-T / ATCC 96160 / CBS 514.97 / LARS 414 / MAFF 240422</strain>
    </source>
</reference>
<reference evidence="3" key="1">
    <citation type="journal article" date="2013" name="New Phytol.">
        <title>Comparative genomic and transcriptomic analyses reveal the hemibiotrophic stage shift of Colletotrichum fungi.</title>
        <authorList>
            <person name="Gan P."/>
            <person name="Ikeda K."/>
            <person name="Irieda H."/>
            <person name="Narusaka M."/>
            <person name="O'Connell R.J."/>
            <person name="Narusaka Y."/>
            <person name="Takano Y."/>
            <person name="Kubo Y."/>
            <person name="Shirasu K."/>
        </authorList>
    </citation>
    <scope>NUCLEOTIDE SEQUENCE [LARGE SCALE GENOMIC DNA]</scope>
    <source>
        <strain evidence="3">104-T / ATCC 96160 / CBS 514.97 / LARS 414 / MAFF 240422</strain>
    </source>
</reference>
<gene>
    <name evidence="2" type="ORF">Cob_v005017</name>
</gene>
<dbReference type="AlphaFoldDB" id="A0A484FWT6"/>
<evidence type="ECO:0000313" key="2">
    <source>
        <dbReference type="EMBL" id="TDZ22326.1"/>
    </source>
</evidence>
<dbReference type="Proteomes" id="UP000014480">
    <property type="component" value="Unassembled WGS sequence"/>
</dbReference>
<protein>
    <submittedName>
        <fullName evidence="2">Uncharacterized protein</fullName>
    </submittedName>
</protein>
<feature type="region of interest" description="Disordered" evidence="1">
    <location>
        <begin position="29"/>
        <end position="51"/>
    </location>
</feature>
<organism evidence="2 3">
    <name type="scientific">Colletotrichum orbiculare (strain 104-T / ATCC 96160 / CBS 514.97 / LARS 414 / MAFF 240422)</name>
    <name type="common">Cucumber anthracnose fungus</name>
    <name type="synonym">Colletotrichum lagenarium</name>
    <dbReference type="NCBI Taxonomy" id="1213857"/>
    <lineage>
        <taxon>Eukaryota</taxon>
        <taxon>Fungi</taxon>
        <taxon>Dikarya</taxon>
        <taxon>Ascomycota</taxon>
        <taxon>Pezizomycotina</taxon>
        <taxon>Sordariomycetes</taxon>
        <taxon>Hypocreomycetidae</taxon>
        <taxon>Glomerellales</taxon>
        <taxon>Glomerellaceae</taxon>
        <taxon>Colletotrichum</taxon>
        <taxon>Colletotrichum orbiculare species complex</taxon>
    </lineage>
</organism>
<keyword evidence="3" id="KW-1185">Reference proteome</keyword>
<dbReference type="EMBL" id="AMCV02000011">
    <property type="protein sequence ID" value="TDZ22326.1"/>
    <property type="molecule type" value="Genomic_DNA"/>
</dbReference>
<name>A0A484FWT6_COLOR</name>
<accession>A0A484FWT6</accession>
<proteinExistence type="predicted"/>